<feature type="transmembrane region" description="Helical" evidence="1">
    <location>
        <begin position="47"/>
        <end position="67"/>
    </location>
</feature>
<evidence type="ECO:0000313" key="3">
    <source>
        <dbReference type="Proteomes" id="UP001275315"/>
    </source>
</evidence>
<gene>
    <name evidence="2" type="ORF">RWD45_11925</name>
</gene>
<feature type="transmembrane region" description="Helical" evidence="1">
    <location>
        <begin position="74"/>
        <end position="91"/>
    </location>
</feature>
<keyword evidence="1" id="KW-0812">Transmembrane</keyword>
<feature type="transmembrane region" description="Helical" evidence="1">
    <location>
        <begin position="182"/>
        <end position="209"/>
    </location>
</feature>
<comment type="caution">
    <text evidence="2">The sequence shown here is derived from an EMBL/GenBank/DDBJ whole genome shotgun (WGS) entry which is preliminary data.</text>
</comment>
<protein>
    <recommendedName>
        <fullName evidence="4">Beta-carotene 15,15'-monooxygenase</fullName>
    </recommendedName>
</protein>
<keyword evidence="1" id="KW-0472">Membrane</keyword>
<evidence type="ECO:0000313" key="2">
    <source>
        <dbReference type="EMBL" id="MDY0409140.1"/>
    </source>
</evidence>
<feature type="transmembrane region" description="Helical" evidence="1">
    <location>
        <begin position="154"/>
        <end position="176"/>
    </location>
</feature>
<feature type="transmembrane region" description="Helical" evidence="1">
    <location>
        <begin position="257"/>
        <end position="275"/>
    </location>
</feature>
<feature type="transmembrane region" description="Helical" evidence="1">
    <location>
        <begin position="97"/>
        <end position="116"/>
    </location>
</feature>
<keyword evidence="1" id="KW-1133">Transmembrane helix</keyword>
<dbReference type="Proteomes" id="UP001275315">
    <property type="component" value="Unassembled WGS sequence"/>
</dbReference>
<dbReference type="RefSeq" id="WP_320379952.1">
    <property type="nucleotide sequence ID" value="NZ_JAWDIQ010000002.1"/>
</dbReference>
<sequence>MMGKRVQSIVFFILNILASVGTLYMVFILLAFSAMSGSSQTSKVWSLFSNRGCPILIEAIKWIGFYYVVHRRSLGWVIPLFMYGLMAIWIAQHFGIFSLPVLLAVLYNLFTLLYLISNKRYLEASRHLKQTDMPVQAKRQRLSQKIKNKATSHLYGFMFCFIAILCYTLQSLLNLLEFLPSIFVLILMSLTAYFIIDLFIVVFSWYALWRVWQDAKSKWKYLYLFLIVKSLYVLFIQMSIVIKESHVMSDVFRYPSIWVNIATIICLIVGITLLYKQSKKTG</sequence>
<accession>A0ABU5CRZ3</accession>
<name>A0ABU5CRZ3_9BACI</name>
<proteinExistence type="predicted"/>
<evidence type="ECO:0008006" key="4">
    <source>
        <dbReference type="Google" id="ProtNLM"/>
    </source>
</evidence>
<organism evidence="2 3">
    <name type="scientific">Paracerasibacillus soli</name>
    <dbReference type="NCBI Taxonomy" id="480284"/>
    <lineage>
        <taxon>Bacteria</taxon>
        <taxon>Bacillati</taxon>
        <taxon>Bacillota</taxon>
        <taxon>Bacilli</taxon>
        <taxon>Bacillales</taxon>
        <taxon>Bacillaceae</taxon>
        <taxon>Paracerasibacillus</taxon>
    </lineage>
</organism>
<keyword evidence="3" id="KW-1185">Reference proteome</keyword>
<dbReference type="EMBL" id="JAWDIQ010000002">
    <property type="protein sequence ID" value="MDY0409140.1"/>
    <property type="molecule type" value="Genomic_DNA"/>
</dbReference>
<feature type="transmembrane region" description="Helical" evidence="1">
    <location>
        <begin position="12"/>
        <end position="35"/>
    </location>
</feature>
<reference evidence="2 3" key="1">
    <citation type="submission" date="2023-10" db="EMBL/GenBank/DDBJ databases">
        <title>Virgibacillus soli CC-YMP-6 genome.</title>
        <authorList>
            <person name="Miliotis G."/>
            <person name="Sengupta P."/>
            <person name="Hameed A."/>
            <person name="Chuvochina M."/>
            <person name="Mcdonagh F."/>
            <person name="Simpson A.C."/>
            <person name="Singh N.K."/>
            <person name="Rekha P.D."/>
            <person name="Raman K."/>
            <person name="Hugenholtz P."/>
            <person name="Venkateswaran K."/>
        </authorList>
    </citation>
    <scope>NUCLEOTIDE SEQUENCE [LARGE SCALE GENOMIC DNA]</scope>
    <source>
        <strain evidence="2 3">CC-YMP-6</strain>
    </source>
</reference>
<evidence type="ECO:0000256" key="1">
    <source>
        <dbReference type="SAM" id="Phobius"/>
    </source>
</evidence>
<feature type="transmembrane region" description="Helical" evidence="1">
    <location>
        <begin position="221"/>
        <end position="242"/>
    </location>
</feature>